<proteinExistence type="predicted"/>
<protein>
    <submittedName>
        <fullName evidence="1">Uncharacterized protein</fullName>
    </submittedName>
</protein>
<keyword evidence="2" id="KW-1185">Reference proteome</keyword>
<dbReference type="AlphaFoldDB" id="A0A0N1F315"/>
<dbReference type="RefSeq" id="WP_054210597.1">
    <property type="nucleotide sequence ID" value="NZ_LGSZ01000050.1"/>
</dbReference>
<comment type="caution">
    <text evidence="1">The sequence shown here is derived from an EMBL/GenBank/DDBJ whole genome shotgun (WGS) entry which is preliminary data.</text>
</comment>
<evidence type="ECO:0000313" key="2">
    <source>
        <dbReference type="Proteomes" id="UP000037822"/>
    </source>
</evidence>
<dbReference type="EMBL" id="LGSZ01000050">
    <property type="protein sequence ID" value="KPH79340.1"/>
    <property type="molecule type" value="Genomic_DNA"/>
</dbReference>
<dbReference type="PATRIC" id="fig|1526658.3.peg.1366"/>
<dbReference type="Proteomes" id="UP000037822">
    <property type="component" value="Unassembled WGS sequence"/>
</dbReference>
<reference evidence="1 2" key="1">
    <citation type="submission" date="2015-07" db="EMBL/GenBank/DDBJ databases">
        <title>Whole genome sequencing of Bosea vaviloviae isolated from cave pool.</title>
        <authorList>
            <person name="Tan N.E.H."/>
            <person name="Lee Y.P."/>
            <person name="Gan H.M."/>
            <person name="Barton H."/>
            <person name="Savka M.A."/>
        </authorList>
    </citation>
    <scope>NUCLEOTIDE SEQUENCE [LARGE SCALE GENOMIC DNA]</scope>
    <source>
        <strain evidence="1 2">SD260</strain>
    </source>
</reference>
<name>A0A0N1F315_9HYPH</name>
<sequence length="76" mass="8231">MKRKRWPIAAQTDTSSPRAFLMASLSMADEHLTSAAGCVASGDVEGLREAFDKFIACTRASAETLADAIIEIERSR</sequence>
<evidence type="ECO:0000313" key="1">
    <source>
        <dbReference type="EMBL" id="KPH79340.1"/>
    </source>
</evidence>
<gene>
    <name evidence="1" type="ORF">AE618_18745</name>
</gene>
<accession>A0A0N1F315</accession>
<organism evidence="1 2">
    <name type="scientific">Bosea vaviloviae</name>
    <dbReference type="NCBI Taxonomy" id="1526658"/>
    <lineage>
        <taxon>Bacteria</taxon>
        <taxon>Pseudomonadati</taxon>
        <taxon>Pseudomonadota</taxon>
        <taxon>Alphaproteobacteria</taxon>
        <taxon>Hyphomicrobiales</taxon>
        <taxon>Boseaceae</taxon>
        <taxon>Bosea</taxon>
    </lineage>
</organism>